<name>A0A1T4M7A9_TREPO</name>
<keyword evidence="3" id="KW-1185">Reference proteome</keyword>
<dbReference type="STRING" id="261392.SAMN02745149_01874"/>
<dbReference type="InterPro" id="IPR002826">
    <property type="entry name" value="MptE-like"/>
</dbReference>
<proteinExistence type="predicted"/>
<dbReference type="PANTHER" id="PTHR41786">
    <property type="entry name" value="MOTILITY ACCESSORY FACTOR MAF"/>
    <property type="match status" value="1"/>
</dbReference>
<protein>
    <recommendedName>
        <fullName evidence="1">6-hydroxymethylpterin diphosphokinase MptE-like domain-containing protein</fullName>
    </recommendedName>
</protein>
<dbReference type="PANTHER" id="PTHR41786:SF1">
    <property type="entry name" value="6-HYDROXYMETHYLPTERIN DIPHOSPHOKINASE MPTE-LIKE DOMAIN-CONTAINING PROTEIN"/>
    <property type="match status" value="1"/>
</dbReference>
<organism evidence="2 3">
    <name type="scientific">Treponema porcinum</name>
    <dbReference type="NCBI Taxonomy" id="261392"/>
    <lineage>
        <taxon>Bacteria</taxon>
        <taxon>Pseudomonadati</taxon>
        <taxon>Spirochaetota</taxon>
        <taxon>Spirochaetia</taxon>
        <taxon>Spirochaetales</taxon>
        <taxon>Treponemataceae</taxon>
        <taxon>Treponema</taxon>
    </lineage>
</organism>
<dbReference type="EMBL" id="FUWG01000014">
    <property type="protein sequence ID" value="SJZ62802.1"/>
    <property type="molecule type" value="Genomic_DNA"/>
</dbReference>
<accession>A0A1T4M7A9</accession>
<evidence type="ECO:0000313" key="3">
    <source>
        <dbReference type="Proteomes" id="UP000190423"/>
    </source>
</evidence>
<evidence type="ECO:0000259" key="1">
    <source>
        <dbReference type="Pfam" id="PF01973"/>
    </source>
</evidence>
<sequence length="522" mass="59483">MGCPKCGQPVFLFNGYMTGIEFSRSKNGAETCTVNNKFLHSSYNPQNEAERFVNSVECTFFPKAVFINEPAMSYCIPFLRARFPDSKITAIRYSRAFDKWNDFFDDTLYFEPGKEQFFETQLFQKNGEDVLCASLFLSWTPSANAFPEHEKNIWKSIKNTLQKCNALIATKSCFSRRWIKNAVTFCMNVKKAASIVPFHSPVVIAASGPSIEGALPFLQKFRRKYILLCVSSALSILEKNNINPDFVLSTDGGWWAKVHLRPLEKNKIIPLALPPEAACQKNILHNSTIIPLDYSDGIESEILHIWTETCGISCLKAMRNGTVSGTSAELALSLTDGPVFACGLDLAENKGFQHAQPNMIETKASSTDTRILTTETRQAKSRFYSGSLHIYRDWFSAESRRLAERFFRLSNSFPYKNTLGNIQDADFSLFKEKVSRFSDADKKCLFSCEKHIQEKDIKSVQQKISSFIDRESRTERWLKTVFPTDVIMIEKTKDSAEKQKKKDELLRKNDEFSSELRKLIYG</sequence>
<dbReference type="Pfam" id="PF01973">
    <property type="entry name" value="MptE-like"/>
    <property type="match status" value="1"/>
</dbReference>
<reference evidence="2 3" key="1">
    <citation type="submission" date="2017-02" db="EMBL/GenBank/DDBJ databases">
        <authorList>
            <person name="Peterson S.W."/>
        </authorList>
    </citation>
    <scope>NUCLEOTIDE SEQUENCE [LARGE SCALE GENOMIC DNA]</scope>
    <source>
        <strain evidence="2 3">ATCC BAA-908</strain>
    </source>
</reference>
<dbReference type="Proteomes" id="UP000190423">
    <property type="component" value="Unassembled WGS sequence"/>
</dbReference>
<dbReference type="AlphaFoldDB" id="A0A1T4M7A9"/>
<gene>
    <name evidence="2" type="ORF">SAMN02745149_01874</name>
</gene>
<feature type="domain" description="6-hydroxymethylpterin diphosphokinase MptE-like" evidence="1">
    <location>
        <begin position="179"/>
        <end position="350"/>
    </location>
</feature>
<evidence type="ECO:0000313" key="2">
    <source>
        <dbReference type="EMBL" id="SJZ62802.1"/>
    </source>
</evidence>